<evidence type="ECO:0000259" key="3">
    <source>
        <dbReference type="PROSITE" id="PS50930"/>
    </source>
</evidence>
<organism evidence="4 5">
    <name type="scientific">Thalassotalea algicola</name>
    <dbReference type="NCBI Taxonomy" id="2716224"/>
    <lineage>
        <taxon>Bacteria</taxon>
        <taxon>Pseudomonadati</taxon>
        <taxon>Pseudomonadota</taxon>
        <taxon>Gammaproteobacteria</taxon>
        <taxon>Alteromonadales</taxon>
        <taxon>Colwelliaceae</taxon>
        <taxon>Thalassotalea</taxon>
    </lineage>
</organism>
<dbReference type="InterPro" id="IPR012379">
    <property type="entry name" value="LytTR_MHYE"/>
</dbReference>
<evidence type="ECO:0000256" key="1">
    <source>
        <dbReference type="ARBA" id="ARBA00023012"/>
    </source>
</evidence>
<name>A0A7Y0LB13_9GAMM</name>
<keyword evidence="5" id="KW-1185">Reference proteome</keyword>
<comment type="caution">
    <text evidence="4">The sequence shown here is derived from an EMBL/GenBank/DDBJ whole genome shotgun (WGS) entry which is preliminary data.</text>
</comment>
<dbReference type="Proteomes" id="UP000568664">
    <property type="component" value="Unassembled WGS sequence"/>
</dbReference>
<dbReference type="AlphaFoldDB" id="A0A7Y0LB13"/>
<dbReference type="Pfam" id="PF04397">
    <property type="entry name" value="LytTR"/>
    <property type="match status" value="1"/>
</dbReference>
<keyword evidence="2" id="KW-1133">Transmembrane helix</keyword>
<evidence type="ECO:0000313" key="5">
    <source>
        <dbReference type="Proteomes" id="UP000568664"/>
    </source>
</evidence>
<dbReference type="InterPro" id="IPR046947">
    <property type="entry name" value="LytR-like"/>
</dbReference>
<feature type="transmembrane region" description="Helical" evidence="2">
    <location>
        <begin position="150"/>
        <end position="167"/>
    </location>
</feature>
<dbReference type="InterPro" id="IPR007492">
    <property type="entry name" value="LytTR_DNA-bd_dom"/>
</dbReference>
<keyword evidence="2" id="KW-0812">Transmembrane</keyword>
<dbReference type="GO" id="GO:0003677">
    <property type="term" value="F:DNA binding"/>
    <property type="evidence" value="ECO:0007669"/>
    <property type="project" value="InterPro"/>
</dbReference>
<reference evidence="4 5" key="1">
    <citation type="submission" date="2020-04" db="EMBL/GenBank/DDBJ databases">
        <title>Thalassotalea sp. M1531, isolated from the surface of marine red alga.</title>
        <authorList>
            <person name="Pang L."/>
            <person name="Lu D.-C."/>
        </authorList>
    </citation>
    <scope>NUCLEOTIDE SEQUENCE [LARGE SCALE GENOMIC DNA]</scope>
    <source>
        <strain evidence="4 5">M1531</strain>
    </source>
</reference>
<dbReference type="PROSITE" id="PS50930">
    <property type="entry name" value="HTH_LYTTR"/>
    <property type="match status" value="1"/>
</dbReference>
<keyword evidence="1" id="KW-0902">Two-component regulatory system</keyword>
<feature type="domain" description="HTH LytTR-type" evidence="3">
    <location>
        <begin position="195"/>
        <end position="298"/>
    </location>
</feature>
<keyword evidence="2" id="KW-0472">Membrane</keyword>
<protein>
    <submittedName>
        <fullName evidence="4">LytTR family transcriptional regulator</fullName>
    </submittedName>
</protein>
<gene>
    <name evidence="4" type="ORF">HII17_02350</name>
</gene>
<evidence type="ECO:0000256" key="2">
    <source>
        <dbReference type="SAM" id="Phobius"/>
    </source>
</evidence>
<evidence type="ECO:0000313" key="4">
    <source>
        <dbReference type="EMBL" id="NMP30391.1"/>
    </source>
</evidence>
<dbReference type="PANTHER" id="PTHR37299:SF1">
    <property type="entry name" value="STAGE 0 SPORULATION PROTEIN A HOMOLOG"/>
    <property type="match status" value="1"/>
</dbReference>
<dbReference type="PANTHER" id="PTHR37299">
    <property type="entry name" value="TRANSCRIPTIONAL REGULATOR-RELATED"/>
    <property type="match status" value="1"/>
</dbReference>
<feature type="transmembrane region" description="Helical" evidence="2">
    <location>
        <begin position="99"/>
        <end position="121"/>
    </location>
</feature>
<dbReference type="PIRSF" id="PIRSF031767">
    <property type="entry name" value="MHYE_LytTR"/>
    <property type="match status" value="1"/>
</dbReference>
<feature type="transmembrane region" description="Helical" evidence="2">
    <location>
        <begin position="28"/>
        <end position="46"/>
    </location>
</feature>
<feature type="transmembrane region" description="Helical" evidence="2">
    <location>
        <begin position="66"/>
        <end position="87"/>
    </location>
</feature>
<accession>A0A7Y0LB13</accession>
<dbReference type="GO" id="GO:0000156">
    <property type="term" value="F:phosphorelay response regulator activity"/>
    <property type="evidence" value="ECO:0007669"/>
    <property type="project" value="InterPro"/>
</dbReference>
<dbReference type="EMBL" id="JABBXH010000001">
    <property type="protein sequence ID" value="NMP30391.1"/>
    <property type="molecule type" value="Genomic_DNA"/>
</dbReference>
<dbReference type="Gene3D" id="2.40.50.1020">
    <property type="entry name" value="LytTr DNA-binding domain"/>
    <property type="match status" value="1"/>
</dbReference>
<dbReference type="RefSeq" id="WP_169073705.1">
    <property type="nucleotide sequence ID" value="NZ_JABBXH010000001.1"/>
</dbReference>
<dbReference type="SMART" id="SM00850">
    <property type="entry name" value="LytTR"/>
    <property type="match status" value="1"/>
</dbReference>
<sequence>MNRFHNKGLKGIVSKLQHFQQNKLRYEILFLVCYFIINATILATSVVMEAQRKSDNLPFELWEPFIWEYTSALSTLMLFPCIIFFLNKAPLNWQKIKQSLAIYFAASSLFSVSHVAIMVALRKLIYLSQAGSYDFGNIAYEMLYEYRKDLWAFIFFVAAIHAYRFILSRLYGEANPIQEGEEEKTTDAPVSIERLLVKKLGKEFIINVTDVEWMESSGNYVNLYINDRIYPLRSTLGKLSEQLIDKGFCRIHRSHAVKLDAIESITPLSSGDSEIKLKSGKVLNLSRRYKEHFKLSLT</sequence>
<proteinExistence type="predicted"/>